<dbReference type="InterPro" id="IPR029058">
    <property type="entry name" value="AB_hydrolase_fold"/>
</dbReference>
<dbReference type="OrthoDB" id="2247630at2"/>
<keyword evidence="1" id="KW-0732">Signal</keyword>
<feature type="chain" id="PRO_5009579692" evidence="1">
    <location>
        <begin position="18"/>
        <end position="273"/>
    </location>
</feature>
<sequence length="273" mass="30000">MQRYLLFFALLLGAQLAAGQAVPYGRNPAAGHYHAVRGIKLYYETYGAGPPLLLLHGNGGSIASFQHNIAYFARRYRVIAADSRAQGRSVDAADSLSFEQMADDFAALLTSLRIDSANVIGWSDGGIDALALALRHPAKVRRLVATGANLAPDSTALTPALWLEQQRSYRENRGRPRPTPAEQNAWKVFLLDVFQPNIPLAALRRIRAPALIVAGDADVITLEHTVAIYRHLPRAWLWVVPNSGHGTLVEHADEFNRKADEFFQAKAVPARPH</sequence>
<comment type="caution">
    <text evidence="3">The sequence shown here is derived from an EMBL/GenBank/DDBJ whole genome shotgun (WGS) entry which is preliminary data.</text>
</comment>
<evidence type="ECO:0000313" key="3">
    <source>
        <dbReference type="EMBL" id="OGX91422.1"/>
    </source>
</evidence>
<accession>A0A1G1TKP0</accession>
<keyword evidence="3" id="KW-0378">Hydrolase</keyword>
<dbReference type="Gene3D" id="3.40.50.1820">
    <property type="entry name" value="alpha/beta hydrolase"/>
    <property type="match status" value="1"/>
</dbReference>
<dbReference type="EMBL" id="MDZA01000061">
    <property type="protein sequence ID" value="OGX91422.1"/>
    <property type="molecule type" value="Genomic_DNA"/>
</dbReference>
<organism evidence="3 4">
    <name type="scientific">Hymenobacter coccineus</name>
    <dbReference type="NCBI Taxonomy" id="1908235"/>
    <lineage>
        <taxon>Bacteria</taxon>
        <taxon>Pseudomonadati</taxon>
        <taxon>Bacteroidota</taxon>
        <taxon>Cytophagia</taxon>
        <taxon>Cytophagales</taxon>
        <taxon>Hymenobacteraceae</taxon>
        <taxon>Hymenobacter</taxon>
    </lineage>
</organism>
<dbReference type="GO" id="GO:0046503">
    <property type="term" value="P:glycerolipid catabolic process"/>
    <property type="evidence" value="ECO:0007669"/>
    <property type="project" value="TreeGrafter"/>
</dbReference>
<evidence type="ECO:0000256" key="1">
    <source>
        <dbReference type="SAM" id="SignalP"/>
    </source>
</evidence>
<dbReference type="PRINTS" id="PR00111">
    <property type="entry name" value="ABHYDROLASE"/>
</dbReference>
<evidence type="ECO:0000313" key="4">
    <source>
        <dbReference type="Proteomes" id="UP000177506"/>
    </source>
</evidence>
<dbReference type="PANTHER" id="PTHR43433">
    <property type="entry name" value="HYDROLASE, ALPHA/BETA FOLD FAMILY PROTEIN"/>
    <property type="match status" value="1"/>
</dbReference>
<dbReference type="GO" id="GO:0004806">
    <property type="term" value="F:triacylglycerol lipase activity"/>
    <property type="evidence" value="ECO:0007669"/>
    <property type="project" value="TreeGrafter"/>
</dbReference>
<name>A0A1G1TKP0_9BACT</name>
<protein>
    <submittedName>
        <fullName evidence="3">Alpha/beta hydrolase</fullName>
    </submittedName>
</protein>
<feature type="domain" description="AB hydrolase-1" evidence="2">
    <location>
        <begin position="50"/>
        <end position="160"/>
    </location>
</feature>
<gene>
    <name evidence="3" type="ORF">BEN49_19890</name>
</gene>
<dbReference type="Pfam" id="PF00561">
    <property type="entry name" value="Abhydrolase_1"/>
    <property type="match status" value="1"/>
</dbReference>
<proteinExistence type="predicted"/>
<dbReference type="PANTHER" id="PTHR43433:SF5">
    <property type="entry name" value="AB HYDROLASE-1 DOMAIN-CONTAINING PROTEIN"/>
    <property type="match status" value="1"/>
</dbReference>
<dbReference type="Proteomes" id="UP000177506">
    <property type="component" value="Unassembled WGS sequence"/>
</dbReference>
<reference evidence="3 4" key="1">
    <citation type="submission" date="2016-08" db="EMBL/GenBank/DDBJ databases">
        <title>Hymenobacter coccineus sp. nov., Hymenobacter lapidarius sp. nov. and Hymenobacter glacialis sp. nov., isolated from Antarctic soil.</title>
        <authorList>
            <person name="Sedlacek I."/>
            <person name="Kralova S."/>
            <person name="Kyrova K."/>
            <person name="Maslanova I."/>
            <person name="Stankova E."/>
            <person name="Vrbovska V."/>
            <person name="Nemec M."/>
            <person name="Bartak M."/>
            <person name="Svec P."/>
            <person name="Busse H.-J."/>
            <person name="Pantucek R."/>
        </authorList>
    </citation>
    <scope>NUCLEOTIDE SEQUENCE [LARGE SCALE GENOMIC DNA]</scope>
    <source>
        <strain evidence="3 4">CCM 8649</strain>
    </source>
</reference>
<dbReference type="InterPro" id="IPR050471">
    <property type="entry name" value="AB_hydrolase"/>
</dbReference>
<keyword evidence="4" id="KW-1185">Reference proteome</keyword>
<feature type="signal peptide" evidence="1">
    <location>
        <begin position="1"/>
        <end position="17"/>
    </location>
</feature>
<dbReference type="AlphaFoldDB" id="A0A1G1TKP0"/>
<dbReference type="InterPro" id="IPR000073">
    <property type="entry name" value="AB_hydrolase_1"/>
</dbReference>
<dbReference type="RefSeq" id="WP_070741590.1">
    <property type="nucleotide sequence ID" value="NZ_MDZA01000061.1"/>
</dbReference>
<evidence type="ECO:0000259" key="2">
    <source>
        <dbReference type="Pfam" id="PF00561"/>
    </source>
</evidence>
<dbReference type="SUPFAM" id="SSF53474">
    <property type="entry name" value="alpha/beta-Hydrolases"/>
    <property type="match status" value="1"/>
</dbReference>